<dbReference type="PANTHER" id="PTHR21066:SF3">
    <property type="entry name" value="IP02236P"/>
    <property type="match status" value="1"/>
</dbReference>
<keyword evidence="4" id="KW-0964">Secreted</keyword>
<sequence>MKVLHSVVFVLLCFLVGFLWAEPDPDCFRNRPKITPMECCPLPDLIDQDIMQQCRDEFNANSNEAELDPPPPPPPAGNPDGGHRRPHRDHRGHHKCWSCFTCAGECAFNATGLMKDGELDAEKALEHFVQVITESDAKWPRETVEDAFSACNDKVKVMREKFAKRGGRVPPPSSDEGPVCSPIPQHLIRCMHGQLYRACPTDVRTPSDECTELQDYLNRCHGPLEWKKGQKPTPAPAE</sequence>
<evidence type="ECO:0000256" key="3">
    <source>
        <dbReference type="ARBA" id="ARBA00022448"/>
    </source>
</evidence>
<reference evidence="9" key="3">
    <citation type="submission" date="2020-05" db="UniProtKB">
        <authorList>
            <consortium name="EnsemblMetazoa"/>
        </authorList>
    </citation>
    <scope>IDENTIFICATION</scope>
    <source>
        <strain evidence="9">Jacobina</strain>
    </source>
</reference>
<evidence type="ECO:0000313" key="9">
    <source>
        <dbReference type="EnsemblMetazoa" id="LLOJ008004-PA"/>
    </source>
</evidence>
<feature type="region of interest" description="Disordered" evidence="5">
    <location>
        <begin position="61"/>
        <end position="87"/>
    </location>
</feature>
<dbReference type="GO" id="GO:0005576">
    <property type="term" value="C:extracellular region"/>
    <property type="evidence" value="ECO:0007669"/>
    <property type="project" value="UniProtKB-SubCell"/>
</dbReference>
<accession>A0A1B0CT05</accession>
<comment type="subcellular location">
    <subcellularLocation>
        <location evidence="1">Secreted</location>
    </subcellularLocation>
</comment>
<evidence type="ECO:0000256" key="6">
    <source>
        <dbReference type="SAM" id="SignalP"/>
    </source>
</evidence>
<feature type="compositionally biased region" description="Pro residues" evidence="5">
    <location>
        <begin position="68"/>
        <end position="77"/>
    </location>
</feature>
<keyword evidence="10" id="KW-1185">Reference proteome</keyword>
<evidence type="ECO:0000256" key="1">
    <source>
        <dbReference type="ARBA" id="ARBA00004613"/>
    </source>
</evidence>
<organism evidence="9 10">
    <name type="scientific">Lutzomyia longipalpis</name>
    <name type="common">Sand fly</name>
    <dbReference type="NCBI Taxonomy" id="7200"/>
    <lineage>
        <taxon>Eukaryota</taxon>
        <taxon>Metazoa</taxon>
        <taxon>Ecdysozoa</taxon>
        <taxon>Arthropoda</taxon>
        <taxon>Hexapoda</taxon>
        <taxon>Insecta</taxon>
        <taxon>Pterygota</taxon>
        <taxon>Neoptera</taxon>
        <taxon>Endopterygota</taxon>
        <taxon>Diptera</taxon>
        <taxon>Nematocera</taxon>
        <taxon>Psychodoidea</taxon>
        <taxon>Psychodidae</taxon>
        <taxon>Lutzomyia</taxon>
        <taxon>Lutzomyia</taxon>
    </lineage>
</organism>
<dbReference type="InterPro" id="IPR052295">
    <property type="entry name" value="Odorant-binding_protein"/>
</dbReference>
<reference evidence="10" key="1">
    <citation type="submission" date="2012-05" db="EMBL/GenBank/DDBJ databases">
        <title>Whole Genome Assembly of Lutzomyia longipalpis.</title>
        <authorList>
            <person name="Richards S."/>
            <person name="Qu C."/>
            <person name="Dillon R."/>
            <person name="Worley K."/>
            <person name="Scherer S."/>
            <person name="Batterton M."/>
            <person name="Taylor A."/>
            <person name="Hawes A."/>
            <person name="Hernandez B."/>
            <person name="Kovar C."/>
            <person name="Mandapat C."/>
            <person name="Pham C."/>
            <person name="Qu C."/>
            <person name="Jing C."/>
            <person name="Bess C."/>
            <person name="Bandaranaike D."/>
            <person name="Ngo D."/>
            <person name="Ongeri F."/>
            <person name="Arias F."/>
            <person name="Lara F."/>
            <person name="Weissenberger G."/>
            <person name="Kamau G."/>
            <person name="Han H."/>
            <person name="Shen H."/>
            <person name="Dinh H."/>
            <person name="Khalil I."/>
            <person name="Jones J."/>
            <person name="Shafer J."/>
            <person name="Jayaseelan J."/>
            <person name="Quiroz J."/>
            <person name="Blankenburg K."/>
            <person name="Nguyen L."/>
            <person name="Jackson L."/>
            <person name="Francisco L."/>
            <person name="Tang L.-Y."/>
            <person name="Pu L.-L."/>
            <person name="Perales L."/>
            <person name="Lorensuhewa L."/>
            <person name="Munidasa M."/>
            <person name="Coyle M."/>
            <person name="Taylor M."/>
            <person name="Puazo M."/>
            <person name="Firestine M."/>
            <person name="Scheel M."/>
            <person name="Javaid M."/>
            <person name="Wang M."/>
            <person name="Li M."/>
            <person name="Tabassum N."/>
            <person name="Saada N."/>
            <person name="Osuji N."/>
            <person name="Aqrawi P."/>
            <person name="Fu Q."/>
            <person name="Thornton R."/>
            <person name="Raj R."/>
            <person name="Goodspeed R."/>
            <person name="Mata R."/>
            <person name="Najjar R."/>
            <person name="Gubbala S."/>
            <person name="Lee S."/>
            <person name="Denson S."/>
            <person name="Patil S."/>
            <person name="Macmil S."/>
            <person name="Qi S."/>
            <person name="Matskevitch T."/>
            <person name="Palculict T."/>
            <person name="Mathew T."/>
            <person name="Vee V."/>
            <person name="Velamala V."/>
            <person name="Korchina V."/>
            <person name="Cai W."/>
            <person name="Liu W."/>
            <person name="Dai W."/>
            <person name="Zou X."/>
            <person name="Zhu Y."/>
            <person name="Zhang Y."/>
            <person name="Wu Y.-Q."/>
            <person name="Xin Y."/>
            <person name="Nazarath L."/>
            <person name="Kovar C."/>
            <person name="Han Y."/>
            <person name="Muzny D."/>
            <person name="Gibbs R."/>
        </authorList>
    </citation>
    <scope>NUCLEOTIDE SEQUENCE [LARGE SCALE GENOMIC DNA]</scope>
    <source>
        <strain evidence="10">Jacobina</strain>
    </source>
</reference>
<dbReference type="PANTHER" id="PTHR21066">
    <property type="entry name" value="ODORANT-BINDING PROTEIN 59A-RELATED"/>
    <property type="match status" value="1"/>
</dbReference>
<evidence type="ECO:0000313" key="8">
    <source>
        <dbReference type="EMBL" id="MBC1175013.1"/>
    </source>
</evidence>
<dbReference type="InterPro" id="IPR054577">
    <property type="entry name" value="OBP47-like_dom"/>
</dbReference>
<dbReference type="EnsemblMetazoa" id="LLOJ008004-RA">
    <property type="protein sequence ID" value="LLOJ008004-PA"/>
    <property type="gene ID" value="LLOJ008004"/>
</dbReference>
<dbReference type="EMBL" id="GITU01006310">
    <property type="protein sequence ID" value="MBC1175013.1"/>
    <property type="molecule type" value="Transcribed_RNA"/>
</dbReference>
<keyword evidence="3" id="KW-0813">Transport</keyword>
<dbReference type="EMBL" id="AJWK01026829">
    <property type="status" value="NOT_ANNOTATED_CDS"/>
    <property type="molecule type" value="Genomic_DNA"/>
</dbReference>
<dbReference type="VEuPathDB" id="VectorBase:LLONM1_009309"/>
<evidence type="ECO:0000256" key="5">
    <source>
        <dbReference type="SAM" id="MobiDB-lite"/>
    </source>
</evidence>
<protein>
    <submittedName>
        <fullName evidence="8">Putative odorant-binding protein 49a</fullName>
    </submittedName>
</protein>
<comment type="similarity">
    <text evidence="2">Belongs to the PBP/GOBP family.</text>
</comment>
<evidence type="ECO:0000259" key="7">
    <source>
        <dbReference type="Pfam" id="PF22651"/>
    </source>
</evidence>
<feature type="domain" description="OBP47-like" evidence="7">
    <location>
        <begin position="101"/>
        <end position="216"/>
    </location>
</feature>
<proteinExistence type="inferred from homology"/>
<keyword evidence="6" id="KW-0732">Signal</keyword>
<dbReference type="VEuPathDB" id="VectorBase:LLOJ008004"/>
<name>A0A1B0CT05_LUTLO</name>
<reference evidence="8" key="2">
    <citation type="journal article" date="2020" name="BMC">
        <title>Leishmania infection induces a limited differential gene expression in the sand fly midgut.</title>
        <authorList>
            <person name="Coutinho-Abreu I.V."/>
            <person name="Serafim T.D."/>
            <person name="Meneses C."/>
            <person name="Kamhawi S."/>
            <person name="Oliveira F."/>
            <person name="Valenzuela J.G."/>
        </authorList>
    </citation>
    <scope>NUCLEOTIDE SEQUENCE</scope>
    <source>
        <strain evidence="8">Jacobina</strain>
        <tissue evidence="8">Midgut</tissue>
    </source>
</reference>
<feature type="signal peptide" evidence="6">
    <location>
        <begin position="1"/>
        <end position="21"/>
    </location>
</feature>
<dbReference type="Pfam" id="PF22651">
    <property type="entry name" value="OBP47_like"/>
    <property type="match status" value="1"/>
</dbReference>
<dbReference type="AlphaFoldDB" id="A0A1B0CT05"/>
<evidence type="ECO:0000256" key="4">
    <source>
        <dbReference type="ARBA" id="ARBA00022525"/>
    </source>
</evidence>
<evidence type="ECO:0000256" key="2">
    <source>
        <dbReference type="ARBA" id="ARBA00008098"/>
    </source>
</evidence>
<dbReference type="Proteomes" id="UP000092461">
    <property type="component" value="Unassembled WGS sequence"/>
</dbReference>
<feature type="chain" id="PRO_5044555509" evidence="6">
    <location>
        <begin position="22"/>
        <end position="238"/>
    </location>
</feature>
<dbReference type="Gene3D" id="1.10.238.270">
    <property type="match status" value="1"/>
</dbReference>
<evidence type="ECO:0000313" key="10">
    <source>
        <dbReference type="Proteomes" id="UP000092461"/>
    </source>
</evidence>